<organism evidence="2 3">
    <name type="scientific">Dipteronia dyeriana</name>
    <dbReference type="NCBI Taxonomy" id="168575"/>
    <lineage>
        <taxon>Eukaryota</taxon>
        <taxon>Viridiplantae</taxon>
        <taxon>Streptophyta</taxon>
        <taxon>Embryophyta</taxon>
        <taxon>Tracheophyta</taxon>
        <taxon>Spermatophyta</taxon>
        <taxon>Magnoliopsida</taxon>
        <taxon>eudicotyledons</taxon>
        <taxon>Gunneridae</taxon>
        <taxon>Pentapetalae</taxon>
        <taxon>rosids</taxon>
        <taxon>malvids</taxon>
        <taxon>Sapindales</taxon>
        <taxon>Sapindaceae</taxon>
        <taxon>Hippocastanoideae</taxon>
        <taxon>Acereae</taxon>
        <taxon>Dipteronia</taxon>
    </lineage>
</organism>
<feature type="non-terminal residue" evidence="2">
    <location>
        <position position="1"/>
    </location>
</feature>
<evidence type="ECO:0000313" key="2">
    <source>
        <dbReference type="EMBL" id="KAK2635453.1"/>
    </source>
</evidence>
<feature type="transmembrane region" description="Helical" evidence="1">
    <location>
        <begin position="23"/>
        <end position="42"/>
    </location>
</feature>
<evidence type="ECO:0000256" key="1">
    <source>
        <dbReference type="SAM" id="Phobius"/>
    </source>
</evidence>
<name>A0AAD9TH15_9ROSI</name>
<reference evidence="2" key="1">
    <citation type="journal article" date="2023" name="Plant J.">
        <title>Genome sequences and population genomics provide insights into the demographic history, inbreeding, and mutation load of two 'living fossil' tree species of Dipteronia.</title>
        <authorList>
            <person name="Feng Y."/>
            <person name="Comes H.P."/>
            <person name="Chen J."/>
            <person name="Zhu S."/>
            <person name="Lu R."/>
            <person name="Zhang X."/>
            <person name="Li P."/>
            <person name="Qiu J."/>
            <person name="Olsen K.M."/>
            <person name="Qiu Y."/>
        </authorList>
    </citation>
    <scope>NUCLEOTIDE SEQUENCE</scope>
    <source>
        <strain evidence="2">KIB01</strain>
    </source>
</reference>
<gene>
    <name evidence="2" type="ORF">Ddye_030245</name>
</gene>
<comment type="caution">
    <text evidence="2">The sequence shown here is derived from an EMBL/GenBank/DDBJ whole genome shotgun (WGS) entry which is preliminary data.</text>
</comment>
<sequence length="55" mass="6188">VNYAANTPRQNNLDENAKGTSSFWMFTSFGLVSLNVGLLFDCEVCELRDNLMVEL</sequence>
<keyword evidence="1" id="KW-0812">Transmembrane</keyword>
<keyword evidence="1" id="KW-0472">Membrane</keyword>
<evidence type="ECO:0000313" key="3">
    <source>
        <dbReference type="Proteomes" id="UP001280121"/>
    </source>
</evidence>
<accession>A0AAD9TH15</accession>
<dbReference type="AlphaFoldDB" id="A0AAD9TH15"/>
<protein>
    <submittedName>
        <fullName evidence="2">Uncharacterized protein</fullName>
    </submittedName>
</protein>
<dbReference type="EMBL" id="JANJYI010000009">
    <property type="protein sequence ID" value="KAK2635453.1"/>
    <property type="molecule type" value="Genomic_DNA"/>
</dbReference>
<keyword evidence="1" id="KW-1133">Transmembrane helix</keyword>
<proteinExistence type="predicted"/>
<dbReference type="Proteomes" id="UP001280121">
    <property type="component" value="Unassembled WGS sequence"/>
</dbReference>
<keyword evidence="3" id="KW-1185">Reference proteome</keyword>